<dbReference type="AlphaFoldDB" id="A0A5E4MVY4"/>
<organism evidence="2 4">
    <name type="scientific">Cinara cedri</name>
    <dbReference type="NCBI Taxonomy" id="506608"/>
    <lineage>
        <taxon>Eukaryota</taxon>
        <taxon>Metazoa</taxon>
        <taxon>Ecdysozoa</taxon>
        <taxon>Arthropoda</taxon>
        <taxon>Hexapoda</taxon>
        <taxon>Insecta</taxon>
        <taxon>Pterygota</taxon>
        <taxon>Neoptera</taxon>
        <taxon>Paraneoptera</taxon>
        <taxon>Hemiptera</taxon>
        <taxon>Sternorrhyncha</taxon>
        <taxon>Aphidomorpha</taxon>
        <taxon>Aphidoidea</taxon>
        <taxon>Aphididae</taxon>
        <taxon>Lachninae</taxon>
        <taxon>Cinara</taxon>
    </lineage>
</organism>
<evidence type="ECO:0000313" key="4">
    <source>
        <dbReference type="Proteomes" id="UP000325440"/>
    </source>
</evidence>
<protein>
    <submittedName>
        <fullName evidence="2">Uncharacterized protein</fullName>
    </submittedName>
</protein>
<name>A0A5E4MVY4_9HEMI</name>
<dbReference type="EMBL" id="CABPRJ010001433">
    <property type="protein sequence ID" value="VVC36456.1"/>
    <property type="molecule type" value="Genomic_DNA"/>
</dbReference>
<feature type="region of interest" description="Disordered" evidence="1">
    <location>
        <begin position="77"/>
        <end position="100"/>
    </location>
</feature>
<evidence type="ECO:0000313" key="2">
    <source>
        <dbReference type="EMBL" id="VVC36455.1"/>
    </source>
</evidence>
<dbReference type="Proteomes" id="UP000325440">
    <property type="component" value="Unassembled WGS sequence"/>
</dbReference>
<evidence type="ECO:0000313" key="3">
    <source>
        <dbReference type="EMBL" id="VVC36456.1"/>
    </source>
</evidence>
<accession>A0A5E4MVY4</accession>
<dbReference type="EMBL" id="CABPRJ010001433">
    <property type="protein sequence ID" value="VVC36455.1"/>
    <property type="molecule type" value="Genomic_DNA"/>
</dbReference>
<gene>
    <name evidence="2" type="ORF">CINCED_3A014417</name>
    <name evidence="3" type="ORF">CINCED_3A022354</name>
</gene>
<reference evidence="2 4" key="1">
    <citation type="submission" date="2019-08" db="EMBL/GenBank/DDBJ databases">
        <authorList>
            <person name="Alioto T."/>
            <person name="Alioto T."/>
            <person name="Gomez Garrido J."/>
        </authorList>
    </citation>
    <scope>NUCLEOTIDE SEQUENCE [LARGE SCALE GENOMIC DNA]</scope>
</reference>
<evidence type="ECO:0000256" key="1">
    <source>
        <dbReference type="SAM" id="MobiDB-lite"/>
    </source>
</evidence>
<sequence length="100" mass="11858">MSEIPKRGPTKEEIFDKFLKLCVKPISPEEREKLINDIVERYGISNRDEEKKMSDEEEFDLRFKELISKPTHSEFKLSEDHKRRIESLGPSNGQVRRLPK</sequence>
<keyword evidence="4" id="KW-1185">Reference proteome</keyword>
<proteinExistence type="predicted"/>
<feature type="compositionally biased region" description="Basic and acidic residues" evidence="1">
    <location>
        <begin position="77"/>
        <end position="86"/>
    </location>
</feature>